<feature type="compositionally biased region" description="Basic and acidic residues" evidence="1">
    <location>
        <begin position="43"/>
        <end position="59"/>
    </location>
</feature>
<reference evidence="2" key="1">
    <citation type="submission" date="2022-06" db="EMBL/GenBank/DDBJ databases">
        <title>Brachyspira pilosicoli from pigs in Switzerland.</title>
        <authorList>
            <person name="Schmitt S."/>
            <person name="Arnold M."/>
            <person name="Rossano A."/>
            <person name="Perreten V."/>
        </authorList>
    </citation>
    <scope>NUCLEOTIDE SEQUENCE</scope>
    <source>
        <strain evidence="2">MEI4028</strain>
    </source>
</reference>
<protein>
    <submittedName>
        <fullName evidence="2">Leucine-rich repeat domain-containing protein</fullName>
    </submittedName>
</protein>
<dbReference type="PROSITE" id="PS51257">
    <property type="entry name" value="PROKAR_LIPOPROTEIN"/>
    <property type="match status" value="1"/>
</dbReference>
<dbReference type="RefSeq" id="WP_284602522.1">
    <property type="nucleotide sequence ID" value="NZ_CP098752.1"/>
</dbReference>
<dbReference type="PANTHER" id="PTHR45661">
    <property type="entry name" value="SURFACE ANTIGEN"/>
    <property type="match status" value="1"/>
</dbReference>
<feature type="region of interest" description="Disordered" evidence="1">
    <location>
        <begin position="26"/>
        <end position="59"/>
    </location>
</feature>
<proteinExistence type="predicted"/>
<dbReference type="PANTHER" id="PTHR45661:SF3">
    <property type="entry name" value="IG-LIKE DOMAIN-CONTAINING PROTEIN"/>
    <property type="match status" value="1"/>
</dbReference>
<dbReference type="InterPro" id="IPR026906">
    <property type="entry name" value="LRR_5"/>
</dbReference>
<dbReference type="InterPro" id="IPR032675">
    <property type="entry name" value="LRR_dom_sf"/>
</dbReference>
<evidence type="ECO:0000313" key="2">
    <source>
        <dbReference type="EMBL" id="WIH94345.1"/>
    </source>
</evidence>
<organism evidence="2 3">
    <name type="scientific">Brachyspira pilosicoli</name>
    <name type="common">Serpulina pilosicoli</name>
    <dbReference type="NCBI Taxonomy" id="52584"/>
    <lineage>
        <taxon>Bacteria</taxon>
        <taxon>Pseudomonadati</taxon>
        <taxon>Spirochaetota</taxon>
        <taxon>Spirochaetia</taxon>
        <taxon>Brachyspirales</taxon>
        <taxon>Brachyspiraceae</taxon>
        <taxon>Brachyspira</taxon>
    </lineage>
</organism>
<dbReference type="InterPro" id="IPR053139">
    <property type="entry name" value="Surface_bspA-like"/>
</dbReference>
<dbReference type="EMBL" id="CP098754">
    <property type="protein sequence ID" value="WIH94345.1"/>
    <property type="molecule type" value="Genomic_DNA"/>
</dbReference>
<dbReference type="Pfam" id="PF13306">
    <property type="entry name" value="LRR_5"/>
    <property type="match status" value="1"/>
</dbReference>
<dbReference type="Proteomes" id="UP001242021">
    <property type="component" value="Chromosome"/>
</dbReference>
<accession>A0AAJ6GG28</accession>
<evidence type="ECO:0000313" key="3">
    <source>
        <dbReference type="Proteomes" id="UP001242021"/>
    </source>
</evidence>
<gene>
    <name evidence="2" type="ORF">NEH99_08600</name>
</gene>
<sequence length="375" mass="42089">MFKKAIYLLIIFILVISCRRAVTRPTLDSLGSTPPEEPDSPIIDEKPEQPDPTPEPKPESEFIIVATDTEDIIQSKIQKYYEKNQKYLAFVEGTEADIKQNNTISKINSVINKNAYTEGISLDLSYTTMTEIADNSFYGNKYLYSVKLPDTLTSIGNNAFADAKKLISINFPASLSKIGEGAFLSCTSLENVDLKDTKITVLNKQVFSDCSSLTKIVFPDSLLIMENSVFSYCISLEEITLPDKFQAIGTFVFAGCSKLKKVNFNNQIQSIYHYAFYQCTSLSSISLPSSLKALGEEGKIEIFPDCTSLSYVEYLGTNPDSVTWFGNIFDNSMPNNLYLPYVEEPTDTSIKDKWNKFLGYSWSGKIRYKTPMPVN</sequence>
<name>A0AAJ6GG28_BRAPL</name>
<evidence type="ECO:0000256" key="1">
    <source>
        <dbReference type="SAM" id="MobiDB-lite"/>
    </source>
</evidence>
<dbReference type="Gene3D" id="3.80.10.10">
    <property type="entry name" value="Ribonuclease Inhibitor"/>
    <property type="match status" value="2"/>
</dbReference>
<dbReference type="AlphaFoldDB" id="A0AAJ6GG28"/>
<dbReference type="SUPFAM" id="SSF52058">
    <property type="entry name" value="L domain-like"/>
    <property type="match status" value="1"/>
</dbReference>